<dbReference type="AlphaFoldDB" id="A0AAP5I4A0"/>
<dbReference type="PANTHER" id="PTHR47506:SF1">
    <property type="entry name" value="HTH-TYPE TRANSCRIPTIONAL REGULATOR YJDC"/>
    <property type="match status" value="1"/>
</dbReference>
<dbReference type="SUPFAM" id="SSF46689">
    <property type="entry name" value="Homeodomain-like"/>
    <property type="match status" value="1"/>
</dbReference>
<dbReference type="InterPro" id="IPR009057">
    <property type="entry name" value="Homeodomain-like_sf"/>
</dbReference>
<keyword evidence="1" id="KW-0805">Transcription regulation</keyword>
<dbReference type="EMBL" id="JAALHA020000003">
    <property type="protein sequence ID" value="MDR9894787.1"/>
    <property type="molecule type" value="Genomic_DNA"/>
</dbReference>
<protein>
    <submittedName>
        <fullName evidence="6">TetR/AcrR family transcriptional regulator</fullName>
    </submittedName>
</protein>
<dbReference type="InterPro" id="IPR011075">
    <property type="entry name" value="TetR_C"/>
</dbReference>
<evidence type="ECO:0000256" key="2">
    <source>
        <dbReference type="ARBA" id="ARBA00023125"/>
    </source>
</evidence>
<evidence type="ECO:0000256" key="1">
    <source>
        <dbReference type="ARBA" id="ARBA00023015"/>
    </source>
</evidence>
<dbReference type="SUPFAM" id="SSF48498">
    <property type="entry name" value="Tetracyclin repressor-like, C-terminal domain"/>
    <property type="match status" value="1"/>
</dbReference>
<dbReference type="PROSITE" id="PS50977">
    <property type="entry name" value="HTH_TETR_2"/>
    <property type="match status" value="1"/>
</dbReference>
<dbReference type="Pfam" id="PF00440">
    <property type="entry name" value="TetR_N"/>
    <property type="match status" value="1"/>
</dbReference>
<dbReference type="Pfam" id="PF16925">
    <property type="entry name" value="TetR_C_13"/>
    <property type="match status" value="1"/>
</dbReference>
<keyword evidence="7" id="KW-1185">Reference proteome</keyword>
<dbReference type="RefSeq" id="WP_208345264.1">
    <property type="nucleotide sequence ID" value="NZ_CAWQFN010000623.1"/>
</dbReference>
<feature type="domain" description="HTH tetR-type" evidence="5">
    <location>
        <begin position="8"/>
        <end position="68"/>
    </location>
</feature>
<keyword evidence="3" id="KW-0804">Transcription</keyword>
<dbReference type="PANTHER" id="PTHR47506">
    <property type="entry name" value="TRANSCRIPTIONAL REGULATORY PROTEIN"/>
    <property type="match status" value="1"/>
</dbReference>
<evidence type="ECO:0000313" key="6">
    <source>
        <dbReference type="EMBL" id="MDR9894787.1"/>
    </source>
</evidence>
<organism evidence="6 7">
    <name type="scientific">Aetokthonos hydrillicola Thurmond2011</name>
    <dbReference type="NCBI Taxonomy" id="2712845"/>
    <lineage>
        <taxon>Bacteria</taxon>
        <taxon>Bacillati</taxon>
        <taxon>Cyanobacteriota</taxon>
        <taxon>Cyanophyceae</taxon>
        <taxon>Nostocales</taxon>
        <taxon>Hapalosiphonaceae</taxon>
        <taxon>Aetokthonos</taxon>
    </lineage>
</organism>
<dbReference type="InterPro" id="IPR036271">
    <property type="entry name" value="Tet_transcr_reg_TetR-rel_C_sf"/>
</dbReference>
<evidence type="ECO:0000259" key="5">
    <source>
        <dbReference type="PROSITE" id="PS50977"/>
    </source>
</evidence>
<comment type="caution">
    <text evidence="6">The sequence shown here is derived from an EMBL/GenBank/DDBJ whole genome shotgun (WGS) entry which is preliminary data.</text>
</comment>
<evidence type="ECO:0000256" key="4">
    <source>
        <dbReference type="PROSITE-ProRule" id="PRU00335"/>
    </source>
</evidence>
<dbReference type="Gene3D" id="1.10.357.10">
    <property type="entry name" value="Tetracycline Repressor, domain 2"/>
    <property type="match status" value="1"/>
</dbReference>
<dbReference type="InterPro" id="IPR001647">
    <property type="entry name" value="HTH_TetR"/>
</dbReference>
<evidence type="ECO:0000313" key="7">
    <source>
        <dbReference type="Proteomes" id="UP000667802"/>
    </source>
</evidence>
<name>A0AAP5I4A0_9CYAN</name>
<dbReference type="GO" id="GO:0003677">
    <property type="term" value="F:DNA binding"/>
    <property type="evidence" value="ECO:0007669"/>
    <property type="project" value="UniProtKB-UniRule"/>
</dbReference>
<feature type="DNA-binding region" description="H-T-H motif" evidence="4">
    <location>
        <begin position="31"/>
        <end position="50"/>
    </location>
</feature>
<gene>
    <name evidence="6" type="ORF">G7B40_009425</name>
</gene>
<accession>A0AAP5I4A0</accession>
<dbReference type="Proteomes" id="UP000667802">
    <property type="component" value="Unassembled WGS sequence"/>
</dbReference>
<proteinExistence type="predicted"/>
<dbReference type="PRINTS" id="PR00455">
    <property type="entry name" value="HTHTETR"/>
</dbReference>
<keyword evidence="2 4" id="KW-0238">DNA-binding</keyword>
<sequence>MTTQNLRGESSTKILETACRLFYEQGYHVTGINQLIAEAGVAKASFYHHFSSKEELCVAYLNKRHLDWFSWLQEEVEKNQDHQERLLSLFTFLERWLSNSNYRGCAFINIASEFPLPESKIRLAVIEHKNALRDYIRDLVSKLDIEDKKHNTVFLVDAIYVLFEGAITSSQLYCSVQSIHAAREAVRQLIS</sequence>
<evidence type="ECO:0000256" key="3">
    <source>
        <dbReference type="ARBA" id="ARBA00023163"/>
    </source>
</evidence>
<reference evidence="7" key="1">
    <citation type="journal article" date="2021" name="Science">
        <title>Hunting the eagle killer: A cyanobacterial neurotoxin causes vacuolar myelinopathy.</title>
        <authorList>
            <person name="Breinlinger S."/>
            <person name="Phillips T.J."/>
            <person name="Haram B.N."/>
            <person name="Mares J."/>
            <person name="Martinez Yerena J.A."/>
            <person name="Hrouzek P."/>
            <person name="Sobotka R."/>
            <person name="Henderson W.M."/>
            <person name="Schmieder P."/>
            <person name="Williams S.M."/>
            <person name="Lauderdale J.D."/>
            <person name="Wilde H.D."/>
            <person name="Gerrin W."/>
            <person name="Kust A."/>
            <person name="Washington J.W."/>
            <person name="Wagner C."/>
            <person name="Geier B."/>
            <person name="Liebeke M."/>
            <person name="Enke H."/>
            <person name="Niedermeyer T.H.J."/>
            <person name="Wilde S.B."/>
        </authorList>
    </citation>
    <scope>NUCLEOTIDE SEQUENCE [LARGE SCALE GENOMIC DNA]</scope>
    <source>
        <strain evidence="7">Thurmond2011</strain>
    </source>
</reference>